<evidence type="ECO:0000313" key="2">
    <source>
        <dbReference type="Proteomes" id="UP001141552"/>
    </source>
</evidence>
<sequence length="72" mass="8231">LLAQTPQGFYFWSLLDRRAEQSSSRHLLISNNSNMDQDCLNSTGNRCCPRSFRLPLLLLPKAPMLSTDHLLQ</sequence>
<keyword evidence="2" id="KW-1185">Reference proteome</keyword>
<reference evidence="1" key="1">
    <citation type="submission" date="2022-02" db="EMBL/GenBank/DDBJ databases">
        <authorList>
            <person name="Henning P.M."/>
            <person name="McCubbin A.G."/>
            <person name="Shore J.S."/>
        </authorList>
    </citation>
    <scope>NUCLEOTIDE SEQUENCE</scope>
    <source>
        <strain evidence="1">F60SS</strain>
        <tissue evidence="1">Leaves</tissue>
    </source>
</reference>
<proteinExistence type="predicted"/>
<dbReference type="AlphaFoldDB" id="A0A9Q0FJ81"/>
<gene>
    <name evidence="1" type="ORF">Tsubulata_051500</name>
</gene>
<reference evidence="1" key="2">
    <citation type="journal article" date="2023" name="Plants (Basel)">
        <title>Annotation of the Turnera subulata (Passifloraceae) Draft Genome Reveals the S-Locus Evolved after the Divergence of Turneroideae from Passifloroideae in a Stepwise Manner.</title>
        <authorList>
            <person name="Henning P.M."/>
            <person name="Roalson E.H."/>
            <person name="Mir W."/>
            <person name="McCubbin A.G."/>
            <person name="Shore J.S."/>
        </authorList>
    </citation>
    <scope>NUCLEOTIDE SEQUENCE</scope>
    <source>
        <strain evidence="1">F60SS</strain>
    </source>
</reference>
<accession>A0A9Q0FJ81</accession>
<protein>
    <submittedName>
        <fullName evidence="1">Uncharacterized protein</fullName>
    </submittedName>
</protein>
<evidence type="ECO:0000313" key="1">
    <source>
        <dbReference type="EMBL" id="KAJ4832465.1"/>
    </source>
</evidence>
<name>A0A9Q0FJ81_9ROSI</name>
<dbReference type="Proteomes" id="UP001141552">
    <property type="component" value="Unassembled WGS sequence"/>
</dbReference>
<comment type="caution">
    <text evidence="1">The sequence shown here is derived from an EMBL/GenBank/DDBJ whole genome shotgun (WGS) entry which is preliminary data.</text>
</comment>
<feature type="non-terminal residue" evidence="1">
    <location>
        <position position="1"/>
    </location>
</feature>
<organism evidence="1 2">
    <name type="scientific">Turnera subulata</name>
    <dbReference type="NCBI Taxonomy" id="218843"/>
    <lineage>
        <taxon>Eukaryota</taxon>
        <taxon>Viridiplantae</taxon>
        <taxon>Streptophyta</taxon>
        <taxon>Embryophyta</taxon>
        <taxon>Tracheophyta</taxon>
        <taxon>Spermatophyta</taxon>
        <taxon>Magnoliopsida</taxon>
        <taxon>eudicotyledons</taxon>
        <taxon>Gunneridae</taxon>
        <taxon>Pentapetalae</taxon>
        <taxon>rosids</taxon>
        <taxon>fabids</taxon>
        <taxon>Malpighiales</taxon>
        <taxon>Passifloraceae</taxon>
        <taxon>Turnera</taxon>
    </lineage>
</organism>
<dbReference type="EMBL" id="JAKUCV010005125">
    <property type="protein sequence ID" value="KAJ4832465.1"/>
    <property type="molecule type" value="Genomic_DNA"/>
</dbReference>